<dbReference type="EMBL" id="JAPJDO010000007">
    <property type="protein sequence ID" value="MCX2937094.1"/>
    <property type="molecule type" value="Genomic_DNA"/>
</dbReference>
<dbReference type="RefSeq" id="WP_265996684.1">
    <property type="nucleotide sequence ID" value="NZ_JAPJDN010000007.1"/>
</dbReference>
<evidence type="ECO:0000256" key="2">
    <source>
        <dbReference type="ARBA" id="ARBA00022714"/>
    </source>
</evidence>
<dbReference type="PROSITE" id="PS51085">
    <property type="entry name" value="2FE2S_FER_2"/>
    <property type="match status" value="1"/>
</dbReference>
<dbReference type="Pfam" id="PF00111">
    <property type="entry name" value="Fer2"/>
    <property type="match status" value="1"/>
</dbReference>
<dbReference type="InterPro" id="IPR001055">
    <property type="entry name" value="Adrenodoxin-like"/>
</dbReference>
<evidence type="ECO:0000256" key="3">
    <source>
        <dbReference type="ARBA" id="ARBA00022723"/>
    </source>
</evidence>
<dbReference type="InterPro" id="IPR012675">
    <property type="entry name" value="Beta-grasp_dom_sf"/>
</dbReference>
<organism evidence="8 9">
    <name type="scientific">Mycobacterium pinniadriaticum</name>
    <dbReference type="NCBI Taxonomy" id="2994102"/>
    <lineage>
        <taxon>Bacteria</taxon>
        <taxon>Bacillati</taxon>
        <taxon>Actinomycetota</taxon>
        <taxon>Actinomycetes</taxon>
        <taxon>Mycobacteriales</taxon>
        <taxon>Mycobacteriaceae</taxon>
        <taxon>Mycobacterium</taxon>
    </lineage>
</organism>
<keyword evidence="4" id="KW-0408">Iron</keyword>
<dbReference type="InterPro" id="IPR001041">
    <property type="entry name" value="2Fe-2S_ferredoxin-type"/>
</dbReference>
<dbReference type="Gene3D" id="3.10.20.30">
    <property type="match status" value="1"/>
</dbReference>
<evidence type="ECO:0000259" key="7">
    <source>
        <dbReference type="PROSITE" id="PS51085"/>
    </source>
</evidence>
<keyword evidence="3" id="KW-0479">Metal-binding</keyword>
<dbReference type="PANTHER" id="PTHR23426:SF65">
    <property type="entry name" value="FERREDOXIN-2, MITOCHONDRIAL"/>
    <property type="match status" value="1"/>
</dbReference>
<proteinExistence type="inferred from homology"/>
<name>A0ABT3SC79_9MYCO</name>
<evidence type="ECO:0000313" key="8">
    <source>
        <dbReference type="EMBL" id="MCX2937094.1"/>
    </source>
</evidence>
<keyword evidence="5" id="KW-0411">Iron-sulfur</keyword>
<dbReference type="PANTHER" id="PTHR23426">
    <property type="entry name" value="FERREDOXIN/ADRENODOXIN"/>
    <property type="match status" value="1"/>
</dbReference>
<keyword evidence="2" id="KW-0001">2Fe-2S</keyword>
<gene>
    <name evidence="8" type="ORF">ORI27_10300</name>
</gene>
<comment type="cofactor">
    <cofactor evidence="6">
        <name>[2Fe-2S] cluster</name>
        <dbReference type="ChEBI" id="CHEBI:190135"/>
    </cofactor>
</comment>
<dbReference type="InterPro" id="IPR036010">
    <property type="entry name" value="2Fe-2S_ferredoxin-like_sf"/>
</dbReference>
<dbReference type="CDD" id="cd00207">
    <property type="entry name" value="fer2"/>
    <property type="match status" value="1"/>
</dbReference>
<feature type="domain" description="2Fe-2S ferredoxin-type" evidence="7">
    <location>
        <begin position="2"/>
        <end position="105"/>
    </location>
</feature>
<sequence>MPKVIFELPDSEARIEVCGDPGDVIMQLAVDNRIDGIDGQCGGGCACATCHVHVAPQWFDKVGPPHDLEAEMLEFDGNVTEFSRLACQLELTDQLDGIVLKVVGR</sequence>
<evidence type="ECO:0000256" key="6">
    <source>
        <dbReference type="ARBA" id="ARBA00034078"/>
    </source>
</evidence>
<evidence type="ECO:0000256" key="5">
    <source>
        <dbReference type="ARBA" id="ARBA00023014"/>
    </source>
</evidence>
<evidence type="ECO:0000256" key="1">
    <source>
        <dbReference type="ARBA" id="ARBA00010914"/>
    </source>
</evidence>
<dbReference type="SUPFAM" id="SSF54292">
    <property type="entry name" value="2Fe-2S ferredoxin-like"/>
    <property type="match status" value="1"/>
</dbReference>
<evidence type="ECO:0000313" key="9">
    <source>
        <dbReference type="Proteomes" id="UP001300745"/>
    </source>
</evidence>
<evidence type="ECO:0000256" key="4">
    <source>
        <dbReference type="ARBA" id="ARBA00023004"/>
    </source>
</evidence>
<reference evidence="8 9" key="1">
    <citation type="submission" date="2022-11" db="EMBL/GenBank/DDBJ databases">
        <title>Mycobacterium sp. nov.</title>
        <authorList>
            <person name="Papic B."/>
            <person name="Spicic S."/>
            <person name="Duvnjak S."/>
        </authorList>
    </citation>
    <scope>NUCLEOTIDE SEQUENCE [LARGE SCALE GENOMIC DNA]</scope>
    <source>
        <strain evidence="8 9">CVI_P4</strain>
    </source>
</reference>
<comment type="similarity">
    <text evidence="1">Belongs to the adrenodoxin/putidaredoxin family.</text>
</comment>
<dbReference type="PRINTS" id="PR00355">
    <property type="entry name" value="ADRENODOXIN"/>
</dbReference>
<dbReference type="Proteomes" id="UP001300745">
    <property type="component" value="Unassembled WGS sequence"/>
</dbReference>
<accession>A0ABT3SC79</accession>
<protein>
    <submittedName>
        <fullName evidence="8">2Fe-2S iron-sulfur cluster-binding protein</fullName>
    </submittedName>
</protein>
<comment type="caution">
    <text evidence="8">The sequence shown here is derived from an EMBL/GenBank/DDBJ whole genome shotgun (WGS) entry which is preliminary data.</text>
</comment>
<keyword evidence="9" id="KW-1185">Reference proteome</keyword>